<sequence length="171" mass="19701">METTNVIGYLRRNRLLNGFITVAVNNVKLLKSDDVHCLFNGHATRQMAFASPQTEDHLIIVYDNLLHTGPMGLIRTPYLILKKIPSDGSYIDLEEDDMADIEISYFMRLNDDNSKCFLVVLDKKLHNDGTNNCPYLIFAFCHAYNLQNMMEDNVLDVADIIYILERELPRE</sequence>
<evidence type="ECO:0000313" key="2">
    <source>
        <dbReference type="Proteomes" id="UP001194468"/>
    </source>
</evidence>
<accession>A0AAD4G9S8</accession>
<reference evidence="1" key="2">
    <citation type="journal article" date="2020" name="Nat. Commun.">
        <title>Large-scale genome sequencing of mycorrhizal fungi provides insights into the early evolution of symbiotic traits.</title>
        <authorList>
            <person name="Miyauchi S."/>
            <person name="Kiss E."/>
            <person name="Kuo A."/>
            <person name="Drula E."/>
            <person name="Kohler A."/>
            <person name="Sanchez-Garcia M."/>
            <person name="Morin E."/>
            <person name="Andreopoulos B."/>
            <person name="Barry K.W."/>
            <person name="Bonito G."/>
            <person name="Buee M."/>
            <person name="Carver A."/>
            <person name="Chen C."/>
            <person name="Cichocki N."/>
            <person name="Clum A."/>
            <person name="Culley D."/>
            <person name="Crous P.W."/>
            <person name="Fauchery L."/>
            <person name="Girlanda M."/>
            <person name="Hayes R.D."/>
            <person name="Keri Z."/>
            <person name="LaButti K."/>
            <person name="Lipzen A."/>
            <person name="Lombard V."/>
            <person name="Magnuson J."/>
            <person name="Maillard F."/>
            <person name="Murat C."/>
            <person name="Nolan M."/>
            <person name="Ohm R.A."/>
            <person name="Pangilinan J."/>
            <person name="Pereira M.F."/>
            <person name="Perotto S."/>
            <person name="Peter M."/>
            <person name="Pfister S."/>
            <person name="Riley R."/>
            <person name="Sitrit Y."/>
            <person name="Stielow J.B."/>
            <person name="Szollosi G."/>
            <person name="Zifcakova L."/>
            <person name="Stursova M."/>
            <person name="Spatafora J.W."/>
            <person name="Tedersoo L."/>
            <person name="Vaario L.M."/>
            <person name="Yamada A."/>
            <person name="Yan M."/>
            <person name="Wang P."/>
            <person name="Xu J."/>
            <person name="Bruns T."/>
            <person name="Baldrian P."/>
            <person name="Vilgalys R."/>
            <person name="Dunand C."/>
            <person name="Henrissat B."/>
            <person name="Grigoriev I.V."/>
            <person name="Hibbett D."/>
            <person name="Nagy L.G."/>
            <person name="Martin F.M."/>
        </authorList>
    </citation>
    <scope>NUCLEOTIDE SEQUENCE</scope>
    <source>
        <strain evidence="1">BED1</strain>
    </source>
</reference>
<protein>
    <submittedName>
        <fullName evidence="1">Uncharacterized protein</fullName>
    </submittedName>
</protein>
<proteinExistence type="predicted"/>
<dbReference type="EMBL" id="WHUW01000039">
    <property type="protein sequence ID" value="KAF8432549.1"/>
    <property type="molecule type" value="Genomic_DNA"/>
</dbReference>
<organism evidence="1 2">
    <name type="scientific">Boletus edulis BED1</name>
    <dbReference type="NCBI Taxonomy" id="1328754"/>
    <lineage>
        <taxon>Eukaryota</taxon>
        <taxon>Fungi</taxon>
        <taxon>Dikarya</taxon>
        <taxon>Basidiomycota</taxon>
        <taxon>Agaricomycotina</taxon>
        <taxon>Agaricomycetes</taxon>
        <taxon>Agaricomycetidae</taxon>
        <taxon>Boletales</taxon>
        <taxon>Boletineae</taxon>
        <taxon>Boletaceae</taxon>
        <taxon>Boletoideae</taxon>
        <taxon>Boletus</taxon>
    </lineage>
</organism>
<dbReference type="AlphaFoldDB" id="A0AAD4G9S8"/>
<keyword evidence="2" id="KW-1185">Reference proteome</keyword>
<evidence type="ECO:0000313" key="1">
    <source>
        <dbReference type="EMBL" id="KAF8432549.1"/>
    </source>
</evidence>
<name>A0AAD4G9S8_BOLED</name>
<reference evidence="1" key="1">
    <citation type="submission" date="2019-10" db="EMBL/GenBank/DDBJ databases">
        <authorList>
            <consortium name="DOE Joint Genome Institute"/>
            <person name="Kuo A."/>
            <person name="Miyauchi S."/>
            <person name="Kiss E."/>
            <person name="Drula E."/>
            <person name="Kohler A."/>
            <person name="Sanchez-Garcia M."/>
            <person name="Andreopoulos B."/>
            <person name="Barry K.W."/>
            <person name="Bonito G."/>
            <person name="Buee M."/>
            <person name="Carver A."/>
            <person name="Chen C."/>
            <person name="Cichocki N."/>
            <person name="Clum A."/>
            <person name="Culley D."/>
            <person name="Crous P.W."/>
            <person name="Fauchery L."/>
            <person name="Girlanda M."/>
            <person name="Hayes R."/>
            <person name="Keri Z."/>
            <person name="LaButti K."/>
            <person name="Lipzen A."/>
            <person name="Lombard V."/>
            <person name="Magnuson J."/>
            <person name="Maillard F."/>
            <person name="Morin E."/>
            <person name="Murat C."/>
            <person name="Nolan M."/>
            <person name="Ohm R."/>
            <person name="Pangilinan J."/>
            <person name="Pereira M."/>
            <person name="Perotto S."/>
            <person name="Peter M."/>
            <person name="Riley R."/>
            <person name="Sitrit Y."/>
            <person name="Stielow B."/>
            <person name="Szollosi G."/>
            <person name="Zifcakova L."/>
            <person name="Stursova M."/>
            <person name="Spatafora J.W."/>
            <person name="Tedersoo L."/>
            <person name="Vaario L.-M."/>
            <person name="Yamada A."/>
            <person name="Yan M."/>
            <person name="Wang P."/>
            <person name="Xu J."/>
            <person name="Bruns T."/>
            <person name="Baldrian P."/>
            <person name="Vilgalys R."/>
            <person name="Henrissat B."/>
            <person name="Grigoriev I.V."/>
            <person name="Hibbett D."/>
            <person name="Nagy L.G."/>
            <person name="Martin F.M."/>
        </authorList>
    </citation>
    <scope>NUCLEOTIDE SEQUENCE</scope>
    <source>
        <strain evidence="1">BED1</strain>
    </source>
</reference>
<dbReference type="Proteomes" id="UP001194468">
    <property type="component" value="Unassembled WGS sequence"/>
</dbReference>
<comment type="caution">
    <text evidence="1">The sequence shown here is derived from an EMBL/GenBank/DDBJ whole genome shotgun (WGS) entry which is preliminary data.</text>
</comment>
<gene>
    <name evidence="1" type="ORF">L210DRAFT_3650245</name>
</gene>